<evidence type="ECO:0000256" key="1">
    <source>
        <dbReference type="ARBA" id="ARBA00004123"/>
    </source>
</evidence>
<evidence type="ECO:0000256" key="3">
    <source>
        <dbReference type="ARBA" id="ARBA00020629"/>
    </source>
</evidence>
<feature type="region of interest" description="Disordered" evidence="9">
    <location>
        <begin position="217"/>
        <end position="300"/>
    </location>
</feature>
<evidence type="ECO:0000256" key="9">
    <source>
        <dbReference type="SAM" id="MobiDB-lite"/>
    </source>
</evidence>
<keyword evidence="5 8" id="KW-0804">Transcription</keyword>
<comment type="similarity">
    <text evidence="2 8">Belongs to the Mediator complex subunit 4 family.</text>
</comment>
<dbReference type="GO" id="GO:0003712">
    <property type="term" value="F:transcription coregulator activity"/>
    <property type="evidence" value="ECO:0007669"/>
    <property type="project" value="InterPro"/>
</dbReference>
<feature type="compositionally biased region" description="Basic and acidic residues" evidence="9">
    <location>
        <begin position="166"/>
        <end position="185"/>
    </location>
</feature>
<evidence type="ECO:0000256" key="4">
    <source>
        <dbReference type="ARBA" id="ARBA00023015"/>
    </source>
</evidence>
<feature type="compositionally biased region" description="Basic and acidic residues" evidence="9">
    <location>
        <begin position="239"/>
        <end position="265"/>
    </location>
</feature>
<evidence type="ECO:0000256" key="8">
    <source>
        <dbReference type="RuleBase" id="RU364141"/>
    </source>
</evidence>
<sequence length="300" mass="33892">MDIELQAQFHRVETALGTLVDSIASYNPSPQAAVDLVAADDELGKGLDQLAVHQANHARILSLRHEAEQLESQLKGSLTALSSLRHELLSTPVTSFPETSYPVPYDELLRYARNISKYTVPPTYREPKYVSEPEEEKGKEDPCSGGVPSNGVDIPAAADALVAGDETAKDQENAEGEEKKEITPEQEEWLRKLFEEGHQWAPWPSHEKIRRGNLMQIQHFLDRGDDPSQVLPPAQQEEEDRRRAEEEERDKKEREEREEEMERLRRGSLYPGGPRPSVSQEQQPATFGGLDMYDPDDDDL</sequence>
<gene>
    <name evidence="8" type="primary">MED4</name>
    <name evidence="10" type="ORF">K469DRAFT_722389</name>
</gene>
<keyword evidence="6 8" id="KW-0539">Nucleus</keyword>
<name>A0A6A6EUU4_9PEZI</name>
<comment type="subcellular location">
    <subcellularLocation>
        <location evidence="1 8">Nucleus</location>
    </subcellularLocation>
</comment>
<dbReference type="OrthoDB" id="1929813at2759"/>
<dbReference type="Proteomes" id="UP000800200">
    <property type="component" value="Unassembled WGS sequence"/>
</dbReference>
<keyword evidence="8" id="KW-0010">Activator</keyword>
<comment type="subunit">
    <text evidence="8">Component of the Mediator complex.</text>
</comment>
<feature type="region of interest" description="Disordered" evidence="9">
    <location>
        <begin position="165"/>
        <end position="185"/>
    </location>
</feature>
<reference evidence="10" key="1">
    <citation type="journal article" date="2020" name="Stud. Mycol.">
        <title>101 Dothideomycetes genomes: a test case for predicting lifestyles and emergence of pathogens.</title>
        <authorList>
            <person name="Haridas S."/>
            <person name="Albert R."/>
            <person name="Binder M."/>
            <person name="Bloem J."/>
            <person name="Labutti K."/>
            <person name="Salamov A."/>
            <person name="Andreopoulos B."/>
            <person name="Baker S."/>
            <person name="Barry K."/>
            <person name="Bills G."/>
            <person name="Bluhm B."/>
            <person name="Cannon C."/>
            <person name="Castanera R."/>
            <person name="Culley D."/>
            <person name="Daum C."/>
            <person name="Ezra D."/>
            <person name="Gonzalez J."/>
            <person name="Henrissat B."/>
            <person name="Kuo A."/>
            <person name="Liang C."/>
            <person name="Lipzen A."/>
            <person name="Lutzoni F."/>
            <person name="Magnuson J."/>
            <person name="Mondo S."/>
            <person name="Nolan M."/>
            <person name="Ohm R."/>
            <person name="Pangilinan J."/>
            <person name="Park H.-J."/>
            <person name="Ramirez L."/>
            <person name="Alfaro M."/>
            <person name="Sun H."/>
            <person name="Tritt A."/>
            <person name="Yoshinaga Y."/>
            <person name="Zwiers L.-H."/>
            <person name="Turgeon B."/>
            <person name="Goodwin S."/>
            <person name="Spatafora J."/>
            <person name="Crous P."/>
            <person name="Grigoriev I."/>
        </authorList>
    </citation>
    <scope>NUCLEOTIDE SEQUENCE</scope>
    <source>
        <strain evidence="10">CBS 207.26</strain>
    </source>
</reference>
<dbReference type="AlphaFoldDB" id="A0A6A6EUU4"/>
<evidence type="ECO:0000313" key="11">
    <source>
        <dbReference type="Proteomes" id="UP000800200"/>
    </source>
</evidence>
<dbReference type="EMBL" id="ML994610">
    <property type="protein sequence ID" value="KAF2195051.1"/>
    <property type="molecule type" value="Genomic_DNA"/>
</dbReference>
<evidence type="ECO:0000313" key="10">
    <source>
        <dbReference type="EMBL" id="KAF2195051.1"/>
    </source>
</evidence>
<keyword evidence="4 8" id="KW-0805">Transcription regulation</keyword>
<organism evidence="10 11">
    <name type="scientific">Zopfia rhizophila CBS 207.26</name>
    <dbReference type="NCBI Taxonomy" id="1314779"/>
    <lineage>
        <taxon>Eukaryota</taxon>
        <taxon>Fungi</taxon>
        <taxon>Dikarya</taxon>
        <taxon>Ascomycota</taxon>
        <taxon>Pezizomycotina</taxon>
        <taxon>Dothideomycetes</taxon>
        <taxon>Dothideomycetes incertae sedis</taxon>
        <taxon>Zopfiaceae</taxon>
        <taxon>Zopfia</taxon>
    </lineage>
</organism>
<evidence type="ECO:0000256" key="6">
    <source>
        <dbReference type="ARBA" id="ARBA00023242"/>
    </source>
</evidence>
<keyword evidence="11" id="KW-1185">Reference proteome</keyword>
<dbReference type="GO" id="GO:0016592">
    <property type="term" value="C:mediator complex"/>
    <property type="evidence" value="ECO:0007669"/>
    <property type="project" value="InterPro"/>
</dbReference>
<evidence type="ECO:0000256" key="7">
    <source>
        <dbReference type="ARBA" id="ARBA00031257"/>
    </source>
</evidence>
<evidence type="ECO:0000256" key="5">
    <source>
        <dbReference type="ARBA" id="ARBA00023163"/>
    </source>
</evidence>
<evidence type="ECO:0000256" key="2">
    <source>
        <dbReference type="ARBA" id="ARBA00009626"/>
    </source>
</evidence>
<comment type="function">
    <text evidence="8">Component of the Mediator complex, a coactivator involved in the regulated transcription of nearly all RNA polymerase II-dependent genes. Mediator functions as a bridge to convey information from gene-specific regulatory proteins to the basal RNA polymerase II transcription machinery. Mediator is recruited to promoters by direct interactions with regulatory proteins and serves as a scaffold for the assembly of a functional preinitiation complex with RNA polymerase II and the general transcription factors.</text>
</comment>
<feature type="region of interest" description="Disordered" evidence="9">
    <location>
        <begin position="123"/>
        <end position="153"/>
    </location>
</feature>
<dbReference type="InterPro" id="IPR019258">
    <property type="entry name" value="Mediator_Med4"/>
</dbReference>
<dbReference type="GO" id="GO:0006357">
    <property type="term" value="P:regulation of transcription by RNA polymerase II"/>
    <property type="evidence" value="ECO:0007669"/>
    <property type="project" value="InterPro"/>
</dbReference>
<dbReference type="Pfam" id="PF10018">
    <property type="entry name" value="Med4"/>
    <property type="match status" value="1"/>
</dbReference>
<protein>
    <recommendedName>
        <fullName evidence="3 8">Mediator of RNA polymerase II transcription subunit 4</fullName>
    </recommendedName>
    <alternativeName>
        <fullName evidence="7 8">Mediator complex subunit 4</fullName>
    </alternativeName>
</protein>
<proteinExistence type="inferred from homology"/>
<accession>A0A6A6EUU4</accession>
<feature type="compositionally biased region" description="Basic and acidic residues" evidence="9">
    <location>
        <begin position="125"/>
        <end position="142"/>
    </location>
</feature>